<feature type="compositionally biased region" description="Polar residues" evidence="7">
    <location>
        <begin position="147"/>
        <end position="162"/>
    </location>
</feature>
<feature type="compositionally biased region" description="Polar residues" evidence="7">
    <location>
        <begin position="821"/>
        <end position="836"/>
    </location>
</feature>
<reference evidence="8" key="1">
    <citation type="submission" date="2022-07" db="EMBL/GenBank/DDBJ databases">
        <title>Phylogenomic reconstructions and comparative analyses of Kickxellomycotina fungi.</title>
        <authorList>
            <person name="Reynolds N.K."/>
            <person name="Stajich J.E."/>
            <person name="Barry K."/>
            <person name="Grigoriev I.V."/>
            <person name="Crous P."/>
            <person name="Smith M.E."/>
        </authorList>
    </citation>
    <scope>NUCLEOTIDE SEQUENCE</scope>
    <source>
        <strain evidence="8">RSA 567</strain>
    </source>
</reference>
<keyword evidence="5" id="KW-0963">Cytoplasm</keyword>
<evidence type="ECO:0000256" key="1">
    <source>
        <dbReference type="ARBA" id="ARBA00004496"/>
    </source>
</evidence>
<evidence type="ECO:0000313" key="9">
    <source>
        <dbReference type="Proteomes" id="UP001151582"/>
    </source>
</evidence>
<feature type="region of interest" description="Disordered" evidence="7">
    <location>
        <begin position="821"/>
        <end position="843"/>
    </location>
</feature>
<feature type="compositionally biased region" description="Basic and acidic residues" evidence="7">
    <location>
        <begin position="1204"/>
        <end position="1251"/>
    </location>
</feature>
<feature type="region of interest" description="Disordered" evidence="7">
    <location>
        <begin position="313"/>
        <end position="378"/>
    </location>
</feature>
<keyword evidence="6" id="KW-0175">Coiled coil</keyword>
<feature type="compositionally biased region" description="Polar residues" evidence="7">
    <location>
        <begin position="1382"/>
        <end position="1400"/>
    </location>
</feature>
<evidence type="ECO:0000313" key="8">
    <source>
        <dbReference type="EMBL" id="KAJ1979374.1"/>
    </source>
</evidence>
<evidence type="ECO:0000256" key="4">
    <source>
        <dbReference type="ARBA" id="ARBA00020733"/>
    </source>
</evidence>
<feature type="compositionally biased region" description="Polar residues" evidence="7">
    <location>
        <begin position="1646"/>
        <end position="1667"/>
    </location>
</feature>
<feature type="compositionally biased region" description="Low complexity" evidence="7">
    <location>
        <begin position="204"/>
        <end position="219"/>
    </location>
</feature>
<proteinExistence type="inferred from homology"/>
<protein>
    <recommendedName>
        <fullName evidence="4">Stress response protein NST1</fullName>
    </recommendedName>
    <alternativeName>
        <fullName evidence="3">Stress response protein nst1</fullName>
    </alternativeName>
</protein>
<dbReference type="GO" id="GO:0005737">
    <property type="term" value="C:cytoplasm"/>
    <property type="evidence" value="ECO:0007669"/>
    <property type="project" value="UniProtKB-SubCell"/>
</dbReference>
<comment type="similarity">
    <text evidence="2">Belongs to the NST1 family.</text>
</comment>
<feature type="region of interest" description="Disordered" evidence="7">
    <location>
        <begin position="718"/>
        <end position="767"/>
    </location>
</feature>
<keyword evidence="9" id="KW-1185">Reference proteome</keyword>
<feature type="compositionally biased region" description="Basic residues" evidence="7">
    <location>
        <begin position="253"/>
        <end position="267"/>
    </location>
</feature>
<accession>A0A9W8E8V7</accession>
<dbReference type="InterPro" id="IPR025279">
    <property type="entry name" value="NST1"/>
</dbReference>
<feature type="region of interest" description="Disordered" evidence="7">
    <location>
        <begin position="1645"/>
        <end position="1667"/>
    </location>
</feature>
<feature type="compositionally biased region" description="Low complexity" evidence="7">
    <location>
        <begin position="1419"/>
        <end position="1432"/>
    </location>
</feature>
<feature type="compositionally biased region" description="Basic residues" evidence="7">
    <location>
        <begin position="1187"/>
        <end position="1203"/>
    </location>
</feature>
<dbReference type="EMBL" id="JANBQB010000222">
    <property type="protein sequence ID" value="KAJ1979374.1"/>
    <property type="molecule type" value="Genomic_DNA"/>
</dbReference>
<feature type="region of interest" description="Disordered" evidence="7">
    <location>
        <begin position="1591"/>
        <end position="1618"/>
    </location>
</feature>
<feature type="region of interest" description="Disordered" evidence="7">
    <location>
        <begin position="1381"/>
        <end position="1400"/>
    </location>
</feature>
<evidence type="ECO:0000256" key="6">
    <source>
        <dbReference type="ARBA" id="ARBA00023054"/>
    </source>
</evidence>
<feature type="region of interest" description="Disordered" evidence="7">
    <location>
        <begin position="231"/>
        <end position="296"/>
    </location>
</feature>
<feature type="compositionally biased region" description="Low complexity" evidence="7">
    <location>
        <begin position="476"/>
        <end position="488"/>
    </location>
</feature>
<feature type="compositionally biased region" description="Low complexity" evidence="7">
    <location>
        <begin position="1455"/>
        <end position="1467"/>
    </location>
</feature>
<feature type="region of interest" description="Disordered" evidence="7">
    <location>
        <begin position="1409"/>
        <end position="1467"/>
    </location>
</feature>
<feature type="region of interest" description="Disordered" evidence="7">
    <location>
        <begin position="138"/>
        <end position="164"/>
    </location>
</feature>
<sequence length="1822" mass="197173">MHDRDLSARPPDHCASGSIDTPYCVHRRSIKRCYRLAALQTRAEQTMPVASVVSHKTSCANDTNLLAVPSALRGDPAGVEQMNVAQLPSASTADPSEALPDHVPMRSCDRNYWTFGLTEESYPHATATGRSTPLEQAMTVHGGQSEAPGTSTAGTPVSTSAPGPTDELGFDSTASQMLSYMINAFQDLQNSLSESGQPLPGRSSPTTAPALGAGPATSTHDALATAINRGALPLKTGRGQQPAVRPTASYHTPPRHPHAHPYSHRYHPPYSSVSCRHTNEPAHPLDATHSAASSPATVLKDEYTRHSMDAYNGAAAPSALPRPPRRLPYPLRSASEPQGAEATANGAPHQPPYGSYPKEVDDYAHTHPHPPPPAHNQSAARKFSYHYDRFLVAPQVGVMSRSERSKIREYWAQLSPRAKVNLIRVGQAEVVKALKQQKKASCQCSLCARRRAEIERDLPQLYAAYEVELEHQVSASSPAAAQSSTAVSRHPLVPAESGRARPPSPSMSKGSDASPLCSAGENDLVATYFPHGLQHKPFYYYCSTEDEMSDGEHPYAYPSSCGNPDGPYAYPSPVHGPVAADGTSAYSYPSHSDPALGGNGLPYPCEFDDAYVEELDDAYFDYLYHQQTHHGGYPVGDPNGPCEHCMQSDLAHEAQTGVGSATTSESPGYPLTSAAAHGDIQQRSYTIIDGVMQIPPFPASVAAAFAARRNANALLPTTAAGSHAPENGGSTWESPSDRGNGHLADQTSREGTPIKGTAAPVYGPAPPPTMTITQEAQLDMKPTVNRFLHNSTFVVCTDPVLSGWITPVDWEGSDTLTSLPLVESTTGGSQPHSSSFADEGPSAHWLEKPSAERTSGMALHDQHSIMSVAQDLLQNNGNKFLSMVEQFREHRLRHEPTHSVSEPVQDAVATTGTDSPAMEAKHDQVHSAPSEIIEDAQPRVIDPAIAAAVRTEFSIMLEQRARHLTRELIQRGSISALSHQRLPHQVPETTKEGLVRLISDIMCVCMSKDVNKVKEFVDRYRKNGVDYFNIGLDRMPDRISEVKDALANVVDAQSLPVTGTYTDEAFVSKTGEYASLPDHAYHLGEPAPYLGPGGVEEDEEVYEADFTYDQEYDLEDEYDDTESVTDLLASDEQRAEEERQAFQLFLARIMEQRVVTAFREKVAEEKANELLRELDLEEGSKQGKGSNAKKKKKPKDRKKNKKRSEREIQLEQERLAKDKRRQEDQERQALEAAKEQKRVEERKKRQEAERMEAEALARQRLEQMQRQRAKYPPAADDGPAAIKHSPERLTKRAQRLNGKGTVAAATNQVSKRGTVSAPVPTAEVAHAARLATFVASADAVSTVSTHLSVSAISPSDNGRSPDLILPVVGALSAPSKAKSADQHLQQCATRGMSQGATSTVREQFDAHNLAKSSPVSAKPQPQSAVSQQSTSQSPPPTVEWAPLLTTDPSRWSPNPVASAASSTARPAPYVSSPATGISFVSSPLTAGLMASSPYSVSFGASPVPVLGHALPLANVANESTFQPTDIPQSLVEDLLQDASLDGPDEDPGLAPAVSELYRRPSLPLQRPRLPELLDYSHSSIWSPTADHAPLFGRPMAQSKSAQPFSALSEGPMTPNRATTPELLSLTAATHHRPKAYSNDLALPPQNRISDSQCPSAWPSTHSLGQRATPSDARYRLLDQLKQTYQQLEQIRCHLPTPASSRSSPPTPEAKAHTTVLDPDPPRGQFFYPILYLFKAAQQLFDLTGMAFAQAVELVTQSSMAHMDGRLATLSNSALGIQVGASLNDGQFVYQVTYDPGMAVQALGITPAHGERDLPLAVCFMTF</sequence>
<evidence type="ECO:0000256" key="3">
    <source>
        <dbReference type="ARBA" id="ARBA00015112"/>
    </source>
</evidence>
<dbReference type="Proteomes" id="UP001151582">
    <property type="component" value="Unassembled WGS sequence"/>
</dbReference>
<evidence type="ECO:0000256" key="2">
    <source>
        <dbReference type="ARBA" id="ARBA00007112"/>
    </source>
</evidence>
<feature type="region of interest" description="Disordered" evidence="7">
    <location>
        <begin position="1174"/>
        <end position="1251"/>
    </location>
</feature>
<dbReference type="CDD" id="cd22249">
    <property type="entry name" value="UDM1_RNF168_RNF169-like"/>
    <property type="match status" value="1"/>
</dbReference>
<evidence type="ECO:0000256" key="5">
    <source>
        <dbReference type="ARBA" id="ARBA00022490"/>
    </source>
</evidence>
<gene>
    <name evidence="8" type="primary">NST1</name>
    <name evidence="8" type="ORF">H4R34_002852</name>
</gene>
<feature type="region of interest" description="Disordered" evidence="7">
    <location>
        <begin position="476"/>
        <end position="515"/>
    </location>
</feature>
<organism evidence="8 9">
    <name type="scientific">Dimargaris verticillata</name>
    <dbReference type="NCBI Taxonomy" id="2761393"/>
    <lineage>
        <taxon>Eukaryota</taxon>
        <taxon>Fungi</taxon>
        <taxon>Fungi incertae sedis</taxon>
        <taxon>Zoopagomycota</taxon>
        <taxon>Kickxellomycotina</taxon>
        <taxon>Dimargaritomycetes</taxon>
        <taxon>Dimargaritales</taxon>
        <taxon>Dimargaritaceae</taxon>
        <taxon>Dimargaris</taxon>
    </lineage>
</organism>
<feature type="region of interest" description="Disordered" evidence="7">
    <location>
        <begin position="1695"/>
        <end position="1717"/>
    </location>
</feature>
<feature type="region of interest" description="Disordered" evidence="7">
    <location>
        <begin position="191"/>
        <end position="219"/>
    </location>
</feature>
<dbReference type="Pfam" id="PF13945">
    <property type="entry name" value="NST1"/>
    <property type="match status" value="1"/>
</dbReference>
<dbReference type="OrthoDB" id="5600601at2759"/>
<comment type="caution">
    <text evidence="8">The sequence shown here is derived from an EMBL/GenBank/DDBJ whole genome shotgun (WGS) entry which is preliminary data.</text>
</comment>
<comment type="subcellular location">
    <subcellularLocation>
        <location evidence="1">Cytoplasm</location>
    </subcellularLocation>
</comment>
<name>A0A9W8E8V7_9FUNG</name>
<evidence type="ECO:0000256" key="7">
    <source>
        <dbReference type="SAM" id="MobiDB-lite"/>
    </source>
</evidence>